<feature type="transmembrane region" description="Helical" evidence="5">
    <location>
        <begin position="53"/>
        <end position="74"/>
    </location>
</feature>
<dbReference type="AlphaFoldDB" id="A0A1W0WM49"/>
<dbReference type="Proteomes" id="UP000192578">
    <property type="component" value="Unassembled WGS sequence"/>
</dbReference>
<name>A0A1W0WM49_HYPEX</name>
<comment type="subcellular location">
    <subcellularLocation>
        <location evidence="1">Membrane</location>
        <topology evidence="1">Multi-pass membrane protein</topology>
    </subcellularLocation>
</comment>
<evidence type="ECO:0000256" key="4">
    <source>
        <dbReference type="ARBA" id="ARBA00023136"/>
    </source>
</evidence>
<dbReference type="EMBL" id="MTYJ01000076">
    <property type="protein sequence ID" value="OQV16296.1"/>
    <property type="molecule type" value="Genomic_DNA"/>
</dbReference>
<dbReference type="Pfam" id="PF13903">
    <property type="entry name" value="Claudin_2"/>
    <property type="match status" value="1"/>
</dbReference>
<feature type="transmembrane region" description="Helical" evidence="5">
    <location>
        <begin position="130"/>
        <end position="155"/>
    </location>
</feature>
<evidence type="ECO:0000256" key="1">
    <source>
        <dbReference type="ARBA" id="ARBA00004141"/>
    </source>
</evidence>
<comment type="caution">
    <text evidence="6">The sequence shown here is derived from an EMBL/GenBank/DDBJ whole genome shotgun (WGS) entry which is preliminary data.</text>
</comment>
<protein>
    <submittedName>
        <fullName evidence="6">Uncharacterized protein</fullName>
    </submittedName>
</protein>
<keyword evidence="7" id="KW-1185">Reference proteome</keyword>
<dbReference type="Gene3D" id="1.20.140.150">
    <property type="match status" value="1"/>
</dbReference>
<dbReference type="InterPro" id="IPR004031">
    <property type="entry name" value="PMP22/EMP/MP20/Claudin"/>
</dbReference>
<evidence type="ECO:0000313" key="7">
    <source>
        <dbReference type="Proteomes" id="UP000192578"/>
    </source>
</evidence>
<accession>A0A1W0WM49</accession>
<keyword evidence="4 5" id="KW-0472">Membrane</keyword>
<feature type="transmembrane region" description="Helical" evidence="5">
    <location>
        <begin position="167"/>
        <end position="189"/>
    </location>
</feature>
<dbReference type="PANTHER" id="PTHR21284:SF12">
    <property type="entry name" value="EG:80H7.2 PROTEIN"/>
    <property type="match status" value="1"/>
</dbReference>
<reference evidence="7" key="1">
    <citation type="submission" date="2017-01" db="EMBL/GenBank/DDBJ databases">
        <title>Comparative genomics of anhydrobiosis in the tardigrade Hypsibius dujardini.</title>
        <authorList>
            <person name="Yoshida Y."/>
            <person name="Koutsovoulos G."/>
            <person name="Laetsch D."/>
            <person name="Stevens L."/>
            <person name="Kumar S."/>
            <person name="Horikawa D."/>
            <person name="Ishino K."/>
            <person name="Komine S."/>
            <person name="Tomita M."/>
            <person name="Blaxter M."/>
            <person name="Arakawa K."/>
        </authorList>
    </citation>
    <scope>NUCLEOTIDE SEQUENCE [LARGE SCALE GENOMIC DNA]</scope>
    <source>
        <strain evidence="7">Z151</strain>
    </source>
</reference>
<dbReference type="GO" id="GO:0016020">
    <property type="term" value="C:membrane"/>
    <property type="evidence" value="ECO:0007669"/>
    <property type="project" value="UniProtKB-SubCell"/>
</dbReference>
<evidence type="ECO:0000256" key="5">
    <source>
        <dbReference type="SAM" id="Phobius"/>
    </source>
</evidence>
<organism evidence="6 7">
    <name type="scientific">Hypsibius exemplaris</name>
    <name type="common">Freshwater tardigrade</name>
    <dbReference type="NCBI Taxonomy" id="2072580"/>
    <lineage>
        <taxon>Eukaryota</taxon>
        <taxon>Metazoa</taxon>
        <taxon>Ecdysozoa</taxon>
        <taxon>Tardigrada</taxon>
        <taxon>Eutardigrada</taxon>
        <taxon>Parachela</taxon>
        <taxon>Hypsibioidea</taxon>
        <taxon>Hypsibiidae</taxon>
        <taxon>Hypsibius</taxon>
    </lineage>
</organism>
<feature type="transmembrane region" description="Helical" evidence="5">
    <location>
        <begin position="209"/>
        <end position="229"/>
    </location>
</feature>
<dbReference type="OrthoDB" id="10062378at2759"/>
<dbReference type="PANTHER" id="PTHR21284">
    <property type="entry name" value="EG:80H7.2 PROTEIN"/>
    <property type="match status" value="1"/>
</dbReference>
<evidence type="ECO:0000256" key="3">
    <source>
        <dbReference type="ARBA" id="ARBA00022989"/>
    </source>
</evidence>
<evidence type="ECO:0000313" key="6">
    <source>
        <dbReference type="EMBL" id="OQV16296.1"/>
    </source>
</evidence>
<keyword evidence="3 5" id="KW-1133">Transmembrane helix</keyword>
<keyword evidence="2 5" id="KW-0812">Transmembrane</keyword>
<sequence length="249" mass="28485">MGESQLPRLTSLLQLSKAHRQAWKGIERRSVTNTETFPASNTKQQTLATMTGGTILTIIGTLLLLIAFCSSHWLESRRHAYSEFVKLGLWEVCFDHYYHHSFQFHYAFTGCHWVYSPQYRLIWEFIMPPWFLAVQGLVTASLLLSITSLILLAVVYLQLQQKATSTIISAAVIQNTMIGTLLLVAIIVFGIKAQDQSWMPHQLYNFYGWSYWLTFTSIIFHFVAAWVSYRQNRKRMPAGVTSIAASRGP</sequence>
<evidence type="ECO:0000256" key="2">
    <source>
        <dbReference type="ARBA" id="ARBA00022692"/>
    </source>
</evidence>
<gene>
    <name evidence="6" type="ORF">BV898_09604</name>
</gene>
<proteinExistence type="predicted"/>